<keyword evidence="7" id="KW-0378">Hydrolase</keyword>
<evidence type="ECO:0000256" key="5">
    <source>
        <dbReference type="ARBA" id="ARBA00015938"/>
    </source>
</evidence>
<dbReference type="InterPro" id="IPR044901">
    <property type="entry name" value="Trehalose_TreZ_E-set_sf"/>
</dbReference>
<dbReference type="PANTHER" id="PTHR43651:SF11">
    <property type="entry name" value="MALTO-OLIGOSYLTREHALOSE TREHALOHYDROLASE"/>
    <property type="match status" value="1"/>
</dbReference>
<dbReference type="CDD" id="cd02853">
    <property type="entry name" value="E_set_MTHase_like_N"/>
    <property type="match status" value="1"/>
</dbReference>
<feature type="site" description="Transition state stabilizer" evidence="14">
    <location>
        <position position="473"/>
    </location>
</feature>
<evidence type="ECO:0000256" key="2">
    <source>
        <dbReference type="ARBA" id="ARBA00005199"/>
    </source>
</evidence>
<evidence type="ECO:0000256" key="9">
    <source>
        <dbReference type="ARBA" id="ARBA00023295"/>
    </source>
</evidence>
<dbReference type="Pfam" id="PF11941">
    <property type="entry name" value="DUF3459"/>
    <property type="match status" value="1"/>
</dbReference>
<dbReference type="AlphaFoldDB" id="A0A7G7MG18"/>
<dbReference type="NCBIfam" id="TIGR02402">
    <property type="entry name" value="trehalose_TreZ"/>
    <property type="match status" value="1"/>
</dbReference>
<feature type="binding site" evidence="13">
    <location>
        <begin position="336"/>
        <end position="341"/>
    </location>
    <ligand>
        <name>substrate</name>
    </ligand>
</feature>
<dbReference type="InterPro" id="IPR022567">
    <property type="entry name" value="DUF3459"/>
</dbReference>
<feature type="active site" description="Proton donor" evidence="12">
    <location>
        <position position="375"/>
    </location>
</feature>
<evidence type="ECO:0000256" key="11">
    <source>
        <dbReference type="NCBIfam" id="TIGR02402"/>
    </source>
</evidence>
<evidence type="ECO:0000259" key="16">
    <source>
        <dbReference type="SMART" id="SM00642"/>
    </source>
</evidence>
<dbReference type="PANTHER" id="PTHR43651">
    <property type="entry name" value="1,4-ALPHA-GLUCAN-BRANCHING ENZYME"/>
    <property type="match status" value="1"/>
</dbReference>
<dbReference type="KEGG" id="ppel:H6H00_27100"/>
<feature type="active site" description="Nucleophile" evidence="12">
    <location>
        <position position="338"/>
    </location>
</feature>
<dbReference type="Proteomes" id="UP000515728">
    <property type="component" value="Chromosome"/>
</dbReference>
<dbReference type="Gene3D" id="1.10.10.760">
    <property type="entry name" value="E-set domains of sugar-utilizing enzymes"/>
    <property type="match status" value="1"/>
</dbReference>
<dbReference type="InterPro" id="IPR017853">
    <property type="entry name" value="GH"/>
</dbReference>
<accession>A0A7G7MG18</accession>
<dbReference type="PIRSF" id="PIRSF006337">
    <property type="entry name" value="Trehalose_TreZ"/>
    <property type="match status" value="1"/>
</dbReference>
<evidence type="ECO:0000256" key="15">
    <source>
        <dbReference type="SAM" id="MobiDB-lite"/>
    </source>
</evidence>
<gene>
    <name evidence="17" type="primary">treZ</name>
    <name evidence="17" type="ORF">H6H00_27100</name>
</gene>
<evidence type="ECO:0000256" key="4">
    <source>
        <dbReference type="ARBA" id="ARBA00012268"/>
    </source>
</evidence>
<feature type="binding site" evidence="13">
    <location>
        <begin position="400"/>
        <end position="404"/>
    </location>
    <ligand>
        <name>substrate</name>
    </ligand>
</feature>
<dbReference type="SMART" id="SM00642">
    <property type="entry name" value="Aamy"/>
    <property type="match status" value="1"/>
</dbReference>
<keyword evidence="6" id="KW-0963">Cytoplasm</keyword>
<evidence type="ECO:0000256" key="12">
    <source>
        <dbReference type="PIRSR" id="PIRSR006337-1"/>
    </source>
</evidence>
<keyword evidence="9" id="KW-0326">Glycosidase</keyword>
<evidence type="ECO:0000256" key="6">
    <source>
        <dbReference type="ARBA" id="ARBA00022490"/>
    </source>
</evidence>
<dbReference type="EMBL" id="CP060131">
    <property type="protein sequence ID" value="QNG51729.1"/>
    <property type="molecule type" value="Genomic_DNA"/>
</dbReference>
<feature type="compositionally biased region" description="Low complexity" evidence="15">
    <location>
        <begin position="38"/>
        <end position="47"/>
    </location>
</feature>
<feature type="region of interest" description="Disordered" evidence="15">
    <location>
        <begin position="1"/>
        <end position="59"/>
    </location>
</feature>
<dbReference type="Gene3D" id="2.60.40.10">
    <property type="entry name" value="Immunoglobulins"/>
    <property type="match status" value="1"/>
</dbReference>
<dbReference type="InterPro" id="IPR013783">
    <property type="entry name" value="Ig-like_fold"/>
</dbReference>
<dbReference type="Pfam" id="PF00128">
    <property type="entry name" value="Alpha-amylase"/>
    <property type="match status" value="1"/>
</dbReference>
<dbReference type="Gene3D" id="3.20.20.80">
    <property type="entry name" value="Glycosidases"/>
    <property type="match status" value="1"/>
</dbReference>
<feature type="compositionally biased region" description="Basic residues" evidence="15">
    <location>
        <begin position="49"/>
        <end position="59"/>
    </location>
</feature>
<dbReference type="UniPathway" id="UPA00299"/>
<evidence type="ECO:0000313" key="18">
    <source>
        <dbReference type="Proteomes" id="UP000515728"/>
    </source>
</evidence>
<evidence type="ECO:0000256" key="13">
    <source>
        <dbReference type="PIRSR" id="PIRSR006337-2"/>
    </source>
</evidence>
<dbReference type="InterPro" id="IPR012768">
    <property type="entry name" value="Trehalose_TreZ"/>
</dbReference>
<evidence type="ECO:0000256" key="1">
    <source>
        <dbReference type="ARBA" id="ARBA00004496"/>
    </source>
</evidence>
<dbReference type="EC" id="3.2.1.141" evidence="4 11"/>
<evidence type="ECO:0000256" key="7">
    <source>
        <dbReference type="ARBA" id="ARBA00022801"/>
    </source>
</evidence>
<dbReference type="SUPFAM" id="SSF51445">
    <property type="entry name" value="(Trans)glycosidases"/>
    <property type="match status" value="1"/>
</dbReference>
<dbReference type="CDD" id="cd11325">
    <property type="entry name" value="AmyAc_GTHase"/>
    <property type="match status" value="1"/>
</dbReference>
<dbReference type="SUPFAM" id="SSF81296">
    <property type="entry name" value="E set domains"/>
    <property type="match status" value="1"/>
</dbReference>
<evidence type="ECO:0000256" key="14">
    <source>
        <dbReference type="PIRSR" id="PIRSR006337-3"/>
    </source>
</evidence>
<name>A0A7G7MG18_9PSEU</name>
<keyword evidence="18" id="KW-1185">Reference proteome</keyword>
<dbReference type="GO" id="GO:0033942">
    <property type="term" value="F:4-alpha-D-(1-&gt;4)-alpha-D-glucanotrehalose trehalohydrolase activity"/>
    <property type="evidence" value="ECO:0007669"/>
    <property type="project" value="UniProtKB-EC"/>
</dbReference>
<comment type="similarity">
    <text evidence="3">Belongs to the glycosyl hydrolase 13 family.</text>
</comment>
<comment type="pathway">
    <text evidence="2">Glycan biosynthesis; trehalose biosynthesis.</text>
</comment>
<dbReference type="GO" id="GO:0005737">
    <property type="term" value="C:cytoplasm"/>
    <property type="evidence" value="ECO:0007669"/>
    <property type="project" value="UniProtKB-SubCell"/>
</dbReference>
<feature type="domain" description="Glycosyl hydrolase family 13 catalytic" evidence="16">
    <location>
        <begin position="175"/>
        <end position="533"/>
    </location>
</feature>
<comment type="catalytic activity">
    <reaction evidence="10">
        <text>hydrolysis of (1-&gt;4)-alpha-D-glucosidic linkage in 4-alpha-D-[(1-&gt;4)-alpha-D-glucanosyl]n trehalose to yield trehalose and (1-&gt;4)-alpha-D-glucan.</text>
        <dbReference type="EC" id="3.2.1.141"/>
    </reaction>
</comment>
<dbReference type="GO" id="GO:0005992">
    <property type="term" value="P:trehalose biosynthetic process"/>
    <property type="evidence" value="ECO:0007669"/>
    <property type="project" value="UniProtKB-UniRule"/>
</dbReference>
<evidence type="ECO:0000256" key="10">
    <source>
        <dbReference type="ARBA" id="ARBA00034013"/>
    </source>
</evidence>
<feature type="binding site" evidence="13">
    <location>
        <begin position="472"/>
        <end position="477"/>
    </location>
    <ligand>
        <name>substrate</name>
    </ligand>
</feature>
<keyword evidence="8" id="KW-0119">Carbohydrate metabolism</keyword>
<proteinExistence type="inferred from homology"/>
<reference evidence="17 18" key="1">
    <citation type="submission" date="2020-08" db="EMBL/GenBank/DDBJ databases">
        <authorList>
            <person name="Mo P."/>
        </authorList>
    </citation>
    <scope>NUCLEOTIDE SEQUENCE [LARGE SCALE GENOMIC DNA]</scope>
    <source>
        <strain evidence="17 18">CGMCC 4.1532</strain>
    </source>
</reference>
<evidence type="ECO:0000256" key="3">
    <source>
        <dbReference type="ARBA" id="ARBA00008061"/>
    </source>
</evidence>
<sequence length="673" mass="74339">MGEHQEARDRLPDDGRPVVLTRSSPEVSLRHRSLPSPACRSRPSAGGSRRGRSPARRRCPAACWSAPRTGWWRTRSDARGRPCVAGGRLEGFSPVTDFEVWAPHRNQVRVLVDGAPHPMTRDGAGWWRAAVDSAGPGTAYAFLLDDDETPLPDPRSRWQPTGVHGASRVYDEAGHRWQDRMWTGRALPGSVLYELHIGTFTPDGTFDAAIGKLDHLVALGIDMVEVLPVNAVDGPRNWGYDGVGWYAVTENYGGPDAFKRFVDACHVRGMGVVLDVVYNHLGPSGAYLDRFAPYFSGSNIWGPSVNLDKAHSEPVRRFVVENALMWLRDFHVDGLRLDAVHALHDERATHVLEQLAIEVEALSTHVGRPLSLIAESDLNDAKLVTAREGGGYGLHAQWCDDIHHSLHSALTGEGQGYYADFATAGLTGLAHVFTRAFLHEGTWSSFRQRLHGAPVDTRRVPGHRFLAYLQNHDQIGNRATGDRLTETLSPGLLACGAALLFGSPFTPMLFMGEEWGARTPWQFFSHFPDPALREAVRKGRTAEFAEHGWGEVEVPDPNAESTFTDSKLDWDEQLAEPHGTLLQVHRQLIALRREWAELSDPWLDEVEVDIDESARTVVLHRGRLRVACNLGPDPVTLALNAPVRRILLASEPVQGQDGALTLRPESFAIVQVG</sequence>
<organism evidence="17 18">
    <name type="scientific">Pseudonocardia petroleophila</name>
    <dbReference type="NCBI Taxonomy" id="37331"/>
    <lineage>
        <taxon>Bacteria</taxon>
        <taxon>Bacillati</taxon>
        <taxon>Actinomycetota</taxon>
        <taxon>Actinomycetes</taxon>
        <taxon>Pseudonocardiales</taxon>
        <taxon>Pseudonocardiaceae</taxon>
        <taxon>Pseudonocardia</taxon>
    </lineage>
</organism>
<feature type="compositionally biased region" description="Basic and acidic residues" evidence="15">
    <location>
        <begin position="1"/>
        <end position="16"/>
    </location>
</feature>
<protein>
    <recommendedName>
        <fullName evidence="5 11">Malto-oligosyltrehalose trehalohydrolase</fullName>
        <ecNumber evidence="4 11">3.2.1.141</ecNumber>
    </recommendedName>
</protein>
<comment type="subcellular location">
    <subcellularLocation>
        <location evidence="1 12">Cytoplasm</location>
    </subcellularLocation>
</comment>
<dbReference type="InterPro" id="IPR006047">
    <property type="entry name" value="GH13_cat_dom"/>
</dbReference>
<evidence type="ECO:0000313" key="17">
    <source>
        <dbReference type="EMBL" id="QNG51729.1"/>
    </source>
</evidence>
<dbReference type="InterPro" id="IPR014756">
    <property type="entry name" value="Ig_E-set"/>
</dbReference>
<evidence type="ECO:0000256" key="8">
    <source>
        <dbReference type="ARBA" id="ARBA00023277"/>
    </source>
</evidence>